<evidence type="ECO:0000256" key="6">
    <source>
        <dbReference type="ARBA" id="ARBA00023136"/>
    </source>
</evidence>
<gene>
    <name evidence="10" type="ORF">BpHYR1_043388</name>
</gene>
<evidence type="ECO:0000256" key="4">
    <source>
        <dbReference type="ARBA" id="ARBA00022729"/>
    </source>
</evidence>
<evidence type="ECO:0000256" key="8">
    <source>
        <dbReference type="SAM" id="Phobius"/>
    </source>
</evidence>
<keyword evidence="4" id="KW-0732">Signal</keyword>
<dbReference type="InterPro" id="IPR051223">
    <property type="entry name" value="Polycystin"/>
</dbReference>
<dbReference type="Pfam" id="PF08016">
    <property type="entry name" value="PKD_channel"/>
    <property type="match status" value="1"/>
</dbReference>
<keyword evidence="5 8" id="KW-1133">Transmembrane helix</keyword>
<keyword evidence="3 8" id="KW-0812">Transmembrane</keyword>
<evidence type="ECO:0000256" key="2">
    <source>
        <dbReference type="ARBA" id="ARBA00007200"/>
    </source>
</evidence>
<dbReference type="InterPro" id="IPR001024">
    <property type="entry name" value="PLAT/LH2_dom"/>
</dbReference>
<dbReference type="STRING" id="10195.A0A3M7QWC7"/>
<evidence type="ECO:0000256" key="3">
    <source>
        <dbReference type="ARBA" id="ARBA00022692"/>
    </source>
</evidence>
<protein>
    <submittedName>
        <fullName evidence="10">Polycystic kidney disease 1-like 2</fullName>
    </submittedName>
</protein>
<feature type="transmembrane region" description="Helical" evidence="8">
    <location>
        <begin position="957"/>
        <end position="979"/>
    </location>
</feature>
<dbReference type="SUPFAM" id="SSF49723">
    <property type="entry name" value="Lipase/lipooxygenase domain (PLAT/LH2 domain)"/>
    <property type="match status" value="1"/>
</dbReference>
<keyword evidence="6 8" id="KW-0472">Membrane</keyword>
<dbReference type="AlphaFoldDB" id="A0A3M7QWC7"/>
<evidence type="ECO:0000256" key="7">
    <source>
        <dbReference type="PROSITE-ProRule" id="PRU00152"/>
    </source>
</evidence>
<reference evidence="10 11" key="1">
    <citation type="journal article" date="2018" name="Sci. Rep.">
        <title>Genomic signatures of local adaptation to the degree of environmental predictability in rotifers.</title>
        <authorList>
            <person name="Franch-Gras L."/>
            <person name="Hahn C."/>
            <person name="Garcia-Roger E.M."/>
            <person name="Carmona M.J."/>
            <person name="Serra M."/>
            <person name="Gomez A."/>
        </authorList>
    </citation>
    <scope>NUCLEOTIDE SEQUENCE [LARGE SCALE GENOMIC DNA]</scope>
    <source>
        <strain evidence="10">HYR1</strain>
    </source>
</reference>
<dbReference type="EMBL" id="REGN01004953">
    <property type="protein sequence ID" value="RNA15421.1"/>
    <property type="molecule type" value="Genomic_DNA"/>
</dbReference>
<comment type="subcellular location">
    <subcellularLocation>
        <location evidence="1">Membrane</location>
        <topology evidence="1">Multi-pass membrane protein</topology>
    </subcellularLocation>
</comment>
<comment type="similarity">
    <text evidence="2">Belongs to the polycystin family.</text>
</comment>
<dbReference type="InterPro" id="IPR013122">
    <property type="entry name" value="PKD1_2_channel"/>
</dbReference>
<sequence length="1011" mass="120285">MLFSIFFHADFCYTDSLDCLILVFIFYYLYLLIKSIYHECFANSYRKTICLNYDPSIPTHKYLITIFTGYLSNSKTKLDLSIKLIGSKRSSMIYKLTKFDTNLFKSGSANSFLMSEFNPLGQIRSIRFYLSNPNSNKINKWFIRHVQVCDLTEKKEEYFIIYRWFVCDLNCVQEFDVAQKYDVKSFGHLFFENFGRLLMDMCPWMSVYFPKYYSDIPRYTKCQLIILLISFFSLIDYLAIEYKIYNNFSKITSDKSDQIAILSWLSAFLCVFFTIGIWFMLKKFYHTVWLYEQNSKFTKFNPAKLKLNLKQNVFEDTFEKLISEIKFIRMKKRDSEEKIRDNKPVFKINDKEVNIENNYLNTSDNLSFKDTDFNGLLLKPEVEDLNDNRKKSSGVYTIFSFLTDDYDLEMEEPSKRKKSTTYIDKLDDSIKISLFNFLLAKSFIWIFHLAIFAIVSFLCYTLIVFVYSFINALFIESHENDFFRPTYIEIDLENTSQDTSYFDGDKTLELNPSSNIILNTNAIELNDLNEQRKIHRLLEKDFFLNIAEIVLYIIFFLVILTFNYESTYIDLKVFSNEYLDTVIKANTSWTRINSFSSFIDWSQTEMVPLLKRPGLDHPDLLYNIFFKKSYHDNQFLFNSIRMSHAYEFMDDFMEENKSTSIYQRARFYEKLSHQAIRPHTTRITFHHFQVFGNKPFRPPALLNQTYLMMLEANLFNIETRVWTIVKASIEKNEKAKLVKKLWYSNLRETYFLKQNSEKIQPIKIMFIVMISLYSVSEGFQLNGSVEQFGWLKGFLLYATTLDNILDQCLILSSLFYISILAYIRFCLNKITSELLKINAEFYSLDFFVNMEMKIQFLCNFMIFIAFLKALSLLNFNPKTYLITDTLKKSFLDLALLLLFALFNYSLFAGIGNVLFKNDQQFSDFKTSLYTSILTVVRHVNFDLLIRENFFGLFVWQIIGYFYMQRTLINFVISVIITYFDQIRYTHKKSQTEETFSRMIKNAFDYFRISKN</sequence>
<dbReference type="Pfam" id="PF01477">
    <property type="entry name" value="PLAT"/>
    <property type="match status" value="1"/>
</dbReference>
<feature type="transmembrane region" description="Helical" evidence="8">
    <location>
        <begin position="20"/>
        <end position="37"/>
    </location>
</feature>
<organism evidence="10 11">
    <name type="scientific">Brachionus plicatilis</name>
    <name type="common">Marine rotifer</name>
    <name type="synonym">Brachionus muelleri</name>
    <dbReference type="NCBI Taxonomy" id="10195"/>
    <lineage>
        <taxon>Eukaryota</taxon>
        <taxon>Metazoa</taxon>
        <taxon>Spiralia</taxon>
        <taxon>Gnathifera</taxon>
        <taxon>Rotifera</taxon>
        <taxon>Eurotatoria</taxon>
        <taxon>Monogononta</taxon>
        <taxon>Pseudotrocha</taxon>
        <taxon>Ploima</taxon>
        <taxon>Brachionidae</taxon>
        <taxon>Brachionus</taxon>
    </lineage>
</organism>
<evidence type="ECO:0000256" key="1">
    <source>
        <dbReference type="ARBA" id="ARBA00004141"/>
    </source>
</evidence>
<evidence type="ECO:0000313" key="10">
    <source>
        <dbReference type="EMBL" id="RNA15421.1"/>
    </source>
</evidence>
<dbReference type="PANTHER" id="PTHR10877">
    <property type="entry name" value="POLYCYSTIN FAMILY MEMBER"/>
    <property type="match status" value="1"/>
</dbReference>
<keyword evidence="11" id="KW-1185">Reference proteome</keyword>
<feature type="domain" description="PLAT" evidence="9">
    <location>
        <begin position="60"/>
        <end position="179"/>
    </location>
</feature>
<proteinExistence type="inferred from homology"/>
<comment type="caution">
    <text evidence="10">The sequence shown here is derived from an EMBL/GenBank/DDBJ whole genome shotgun (WGS) entry which is preliminary data.</text>
</comment>
<accession>A0A3M7QWC7</accession>
<evidence type="ECO:0000256" key="5">
    <source>
        <dbReference type="ARBA" id="ARBA00022989"/>
    </source>
</evidence>
<name>A0A3M7QWC7_BRAPC</name>
<feature type="transmembrane region" description="Helical" evidence="8">
    <location>
        <begin position="893"/>
        <end position="915"/>
    </location>
</feature>
<feature type="transmembrane region" description="Helical" evidence="8">
    <location>
        <begin position="856"/>
        <end position="873"/>
    </location>
</feature>
<evidence type="ECO:0000259" key="9">
    <source>
        <dbReference type="PROSITE" id="PS50095"/>
    </source>
</evidence>
<dbReference type="Gene3D" id="2.60.60.20">
    <property type="entry name" value="PLAT/LH2 domain"/>
    <property type="match status" value="1"/>
</dbReference>
<dbReference type="InterPro" id="IPR036392">
    <property type="entry name" value="PLAT/LH2_dom_sf"/>
</dbReference>
<dbReference type="PROSITE" id="PS50095">
    <property type="entry name" value="PLAT"/>
    <property type="match status" value="1"/>
</dbReference>
<evidence type="ECO:0000313" key="11">
    <source>
        <dbReference type="Proteomes" id="UP000276133"/>
    </source>
</evidence>
<dbReference type="PANTHER" id="PTHR10877:SF183">
    <property type="entry name" value="AT14535P-RELATED"/>
    <property type="match status" value="1"/>
</dbReference>
<dbReference type="Proteomes" id="UP000276133">
    <property type="component" value="Unassembled WGS sequence"/>
</dbReference>
<comment type="caution">
    <text evidence="7">Lacks conserved residue(s) required for the propagation of feature annotation.</text>
</comment>
<feature type="transmembrane region" description="Helical" evidence="8">
    <location>
        <begin position="222"/>
        <end position="240"/>
    </location>
</feature>
<feature type="transmembrane region" description="Helical" evidence="8">
    <location>
        <begin position="443"/>
        <end position="470"/>
    </location>
</feature>
<dbReference type="OrthoDB" id="10039936at2759"/>
<feature type="transmembrane region" description="Helical" evidence="8">
    <location>
        <begin position="542"/>
        <end position="562"/>
    </location>
</feature>
<dbReference type="GO" id="GO:0016020">
    <property type="term" value="C:membrane"/>
    <property type="evidence" value="ECO:0007669"/>
    <property type="project" value="UniProtKB-SubCell"/>
</dbReference>
<feature type="transmembrane region" description="Helical" evidence="8">
    <location>
        <begin position="260"/>
        <end position="281"/>
    </location>
</feature>